<dbReference type="GO" id="GO:0005829">
    <property type="term" value="C:cytosol"/>
    <property type="evidence" value="ECO:0007669"/>
    <property type="project" value="TreeGrafter"/>
</dbReference>
<dbReference type="HAMAP" id="MF_00023">
    <property type="entry name" value="SmpB"/>
    <property type="match status" value="1"/>
</dbReference>
<dbReference type="GO" id="GO:0003723">
    <property type="term" value="F:RNA binding"/>
    <property type="evidence" value="ECO:0007669"/>
    <property type="project" value="UniProtKB-UniRule"/>
</dbReference>
<keyword evidence="1" id="KW-0963">Cytoplasm</keyword>
<protein>
    <recommendedName>
        <fullName evidence="1">SsrA-binding protein</fullName>
    </recommendedName>
    <alternativeName>
        <fullName evidence="1">Small protein B</fullName>
    </alternativeName>
</protein>
<dbReference type="GO" id="GO:0070930">
    <property type="term" value="P:trans-translation-dependent protein tagging"/>
    <property type="evidence" value="ECO:0007669"/>
    <property type="project" value="TreeGrafter"/>
</dbReference>
<comment type="function">
    <text evidence="1">Required for rescue of stalled ribosomes mediated by trans-translation. Binds to transfer-messenger RNA (tmRNA), required for stable association of tmRNA with ribosomes. tmRNA and SmpB together mimic tRNA shape, replacing the anticodon stem-loop with SmpB. tmRNA is encoded by the ssrA gene; the 2 termini fold to resemble tRNA(Ala) and it encodes a 'tag peptide', a short internal open reading frame. During trans-translation Ala-aminoacylated tmRNA acts like a tRNA, entering the A-site of stalled ribosomes, displacing the stalled mRNA. The ribosome then switches to translate the ORF on the tmRNA; the nascent peptide is terminated with the 'tag peptide' encoded by the tmRNA and targeted for degradation. The ribosome is freed to recommence translation, which seems to be the essential function of trans-translation.</text>
</comment>
<sequence length="145" mass="17351">MSTLILKNKFSKQDYEIIETYETGISLLGWETKSLRAKNAKLENAFCTISSRRNEIYLHNCYIAQYMNVKCETSRTRKLLMHKYEILRIKNKVDQLSLIIIPISLYWKNNHIKLEIALAKRLKKHDKREKIKELEAKRQMKSLIY</sequence>
<dbReference type="SUPFAM" id="SSF74982">
    <property type="entry name" value="Small protein B (SmpB)"/>
    <property type="match status" value="1"/>
</dbReference>
<name>A0A2Z4LN24_9BACT</name>
<evidence type="ECO:0000313" key="3">
    <source>
        <dbReference type="Proteomes" id="UP000249865"/>
    </source>
</evidence>
<evidence type="ECO:0000313" key="2">
    <source>
        <dbReference type="EMBL" id="AWX42818.1"/>
    </source>
</evidence>
<comment type="subcellular location">
    <subcellularLocation>
        <location evidence="1">Cytoplasm</location>
    </subcellularLocation>
    <text evidence="1">The tmRNA-SmpB complex associates with stalled 70S ribosomes.</text>
</comment>
<dbReference type="NCBIfam" id="TIGR00086">
    <property type="entry name" value="smpB"/>
    <property type="match status" value="1"/>
</dbReference>
<dbReference type="GO" id="GO:0070929">
    <property type="term" value="P:trans-translation"/>
    <property type="evidence" value="ECO:0007669"/>
    <property type="project" value="UniProtKB-UniRule"/>
</dbReference>
<gene>
    <name evidence="1" type="primary">smpB</name>
    <name evidence="2" type="ORF">DK849_01940</name>
</gene>
<keyword evidence="3" id="KW-1185">Reference proteome</keyword>
<dbReference type="PANTHER" id="PTHR30308:SF2">
    <property type="entry name" value="SSRA-BINDING PROTEIN"/>
    <property type="match status" value="1"/>
</dbReference>
<dbReference type="Gene3D" id="2.40.280.10">
    <property type="match status" value="1"/>
</dbReference>
<dbReference type="EMBL" id="CP030103">
    <property type="protein sequence ID" value="AWX42818.1"/>
    <property type="molecule type" value="Genomic_DNA"/>
</dbReference>
<dbReference type="OrthoDB" id="9805462at2"/>
<organism evidence="2 3">
    <name type="scientific">Metamycoplasma cloacale</name>
    <dbReference type="NCBI Taxonomy" id="92401"/>
    <lineage>
        <taxon>Bacteria</taxon>
        <taxon>Bacillati</taxon>
        <taxon>Mycoplasmatota</taxon>
        <taxon>Mycoplasmoidales</taxon>
        <taxon>Metamycoplasmataceae</taxon>
        <taxon>Metamycoplasma</taxon>
    </lineage>
</organism>
<dbReference type="InterPro" id="IPR000037">
    <property type="entry name" value="SsrA-bd_prot"/>
</dbReference>
<reference evidence="3" key="1">
    <citation type="submission" date="2018-06" db="EMBL/GenBank/DDBJ databases">
        <title>Complete genome sequences of Mycoplasma anatis, M. anseris and M. cloacale type strains.</title>
        <authorList>
            <person name="Grozner D."/>
            <person name="Forro B."/>
            <person name="Sulyok K.M."/>
            <person name="Marton S."/>
            <person name="Kreizinger Z."/>
            <person name="Banyai K."/>
            <person name="Gyuranecz M."/>
        </authorList>
    </citation>
    <scope>NUCLEOTIDE SEQUENCE [LARGE SCALE GENOMIC DNA]</scope>
    <source>
        <strain evidence="3">NCTC 10199</strain>
    </source>
</reference>
<dbReference type="Pfam" id="PF01668">
    <property type="entry name" value="SmpB"/>
    <property type="match status" value="1"/>
</dbReference>
<dbReference type="NCBIfam" id="NF003843">
    <property type="entry name" value="PRK05422.1"/>
    <property type="match status" value="1"/>
</dbReference>
<comment type="similarity">
    <text evidence="1">Belongs to the SmpB family.</text>
</comment>
<dbReference type="InterPro" id="IPR023620">
    <property type="entry name" value="SmpB"/>
</dbReference>
<proteinExistence type="inferred from homology"/>
<dbReference type="AlphaFoldDB" id="A0A2Z4LN24"/>
<dbReference type="KEGG" id="mclo:DK849_01940"/>
<keyword evidence="1" id="KW-0694">RNA-binding</keyword>
<accession>A0A2Z4LN24</accession>
<evidence type="ECO:0000256" key="1">
    <source>
        <dbReference type="HAMAP-Rule" id="MF_00023"/>
    </source>
</evidence>
<dbReference type="PANTHER" id="PTHR30308">
    <property type="entry name" value="TMRNA-BINDING COMPONENT OF TRANS-TRANSLATION TAGGING COMPLEX"/>
    <property type="match status" value="1"/>
</dbReference>
<dbReference type="Proteomes" id="UP000249865">
    <property type="component" value="Chromosome"/>
</dbReference>
<dbReference type="CDD" id="cd09294">
    <property type="entry name" value="SmpB"/>
    <property type="match status" value="1"/>
</dbReference>
<dbReference type="RefSeq" id="WP_029330259.1">
    <property type="nucleotide sequence ID" value="NZ_CP030103.1"/>
</dbReference>